<comment type="function">
    <text evidence="4">NDH-1 shuttles electrons from NADH, via FMN and iron-sulfur (Fe-S) centers, to quinones in the respiratory chain.</text>
</comment>
<feature type="region of interest" description="Disordered" evidence="5">
    <location>
        <begin position="1"/>
        <end position="25"/>
    </location>
</feature>
<dbReference type="Proteomes" id="UP001229209">
    <property type="component" value="Unassembled WGS sequence"/>
</dbReference>
<evidence type="ECO:0000256" key="5">
    <source>
        <dbReference type="SAM" id="MobiDB-lite"/>
    </source>
</evidence>
<dbReference type="PANTHER" id="PTHR10884:SF14">
    <property type="entry name" value="NADH DEHYDROGENASE [UBIQUINONE] IRON-SULFUR PROTEIN 3, MITOCHONDRIAL"/>
    <property type="match status" value="1"/>
</dbReference>
<comment type="catalytic activity">
    <reaction evidence="4">
        <text>a quinone + NADH + 5 H(+)(in) = a quinol + NAD(+) + 4 H(+)(out)</text>
        <dbReference type="Rhea" id="RHEA:57888"/>
        <dbReference type="ChEBI" id="CHEBI:15378"/>
        <dbReference type="ChEBI" id="CHEBI:24646"/>
        <dbReference type="ChEBI" id="CHEBI:57540"/>
        <dbReference type="ChEBI" id="CHEBI:57945"/>
        <dbReference type="ChEBI" id="CHEBI:132124"/>
    </reaction>
</comment>
<organism evidence="7 8">
    <name type="scientific">Alicyclobacillus tolerans</name>
    <dbReference type="NCBI Taxonomy" id="90970"/>
    <lineage>
        <taxon>Bacteria</taxon>
        <taxon>Bacillati</taxon>
        <taxon>Bacillota</taxon>
        <taxon>Bacilli</taxon>
        <taxon>Bacillales</taxon>
        <taxon>Alicyclobacillaceae</taxon>
        <taxon>Alicyclobacillus</taxon>
    </lineage>
</organism>
<dbReference type="PANTHER" id="PTHR10884">
    <property type="entry name" value="NADH DEHYDROGENASE UBIQUINONE IRON-SULFUR PROTEIN 3"/>
    <property type="match status" value="1"/>
</dbReference>
<protein>
    <recommendedName>
        <fullName evidence="4">NADH-quinone oxidoreductase</fullName>
        <ecNumber evidence="4">7.1.1.-</ecNumber>
    </recommendedName>
</protein>
<feature type="domain" description="NADH:ubiquinone oxidoreductase 30kDa subunit" evidence="6">
    <location>
        <begin position="58"/>
        <end position="174"/>
    </location>
</feature>
<dbReference type="Pfam" id="PF00329">
    <property type="entry name" value="Complex1_30kDa"/>
    <property type="match status" value="1"/>
</dbReference>
<dbReference type="InterPro" id="IPR001268">
    <property type="entry name" value="NADH_UbQ_OxRdtase_30kDa_su"/>
</dbReference>
<sequence length="184" mass="20751">MSESKPENQLDKKESASKSHEAEVEANPLADDLVGELVRRFGESCVIKSGMVGGVPSIQVDAQQFVTVHAYLKQHPNWQLNYQSCYTGVDYGEELEVVSYVRSSTLLHMVCLKTRVSKESPRLPTLTTVHPGANWEEREMFDLLGIEFAGHPDLRRIMLWEGYAGHPLRKDFVEPQEESYGPST</sequence>
<evidence type="ECO:0000259" key="6">
    <source>
        <dbReference type="Pfam" id="PF00329"/>
    </source>
</evidence>
<dbReference type="InterPro" id="IPR037232">
    <property type="entry name" value="NADH_quin_OxRdtase_su_C/D-like"/>
</dbReference>
<evidence type="ECO:0000313" key="7">
    <source>
        <dbReference type="EMBL" id="MDP9727752.1"/>
    </source>
</evidence>
<evidence type="ECO:0000256" key="3">
    <source>
        <dbReference type="RuleBase" id="RU003456"/>
    </source>
</evidence>
<evidence type="ECO:0000256" key="1">
    <source>
        <dbReference type="ARBA" id="ARBA00007569"/>
    </source>
</evidence>
<gene>
    <name evidence="7" type="ORF">J2S04_000682</name>
</gene>
<dbReference type="RefSeq" id="WP_306953297.1">
    <property type="nucleotide sequence ID" value="NZ_JAURUO010000003.1"/>
</dbReference>
<dbReference type="PROSITE" id="PS00542">
    <property type="entry name" value="COMPLEX1_30K"/>
    <property type="match status" value="1"/>
</dbReference>
<keyword evidence="3" id="KW-1278">Translocase</keyword>
<keyword evidence="4" id="KW-0874">Quinone</keyword>
<evidence type="ECO:0000256" key="4">
    <source>
        <dbReference type="RuleBase" id="RU003582"/>
    </source>
</evidence>
<dbReference type="InterPro" id="IPR020396">
    <property type="entry name" value="NADH_UbQ_OxRdtase_CS"/>
</dbReference>
<proteinExistence type="inferred from homology"/>
<name>A0ABT9LU07_9BACL</name>
<accession>A0ABT9LU07</accession>
<dbReference type="EC" id="7.1.1.-" evidence="4"/>
<keyword evidence="3" id="KW-0520">NAD</keyword>
<evidence type="ECO:0000313" key="8">
    <source>
        <dbReference type="Proteomes" id="UP001229209"/>
    </source>
</evidence>
<keyword evidence="2 3" id="KW-0813">Transport</keyword>
<reference evidence="7 8" key="1">
    <citation type="submission" date="2023-07" db="EMBL/GenBank/DDBJ databases">
        <title>Genomic Encyclopedia of Type Strains, Phase IV (KMG-IV): sequencing the most valuable type-strain genomes for metagenomic binning, comparative biology and taxonomic classification.</title>
        <authorList>
            <person name="Goeker M."/>
        </authorList>
    </citation>
    <scope>NUCLEOTIDE SEQUENCE [LARGE SCALE GENOMIC DNA]</scope>
    <source>
        <strain evidence="7 8">DSM 25924</strain>
    </source>
</reference>
<comment type="similarity">
    <text evidence="1 3">Belongs to the complex I 30 kDa subunit family.</text>
</comment>
<evidence type="ECO:0000256" key="2">
    <source>
        <dbReference type="ARBA" id="ARBA00022448"/>
    </source>
</evidence>
<keyword evidence="8" id="KW-1185">Reference proteome</keyword>
<feature type="compositionally biased region" description="Basic and acidic residues" evidence="5">
    <location>
        <begin position="1"/>
        <end position="23"/>
    </location>
</feature>
<dbReference type="SUPFAM" id="SSF143243">
    <property type="entry name" value="Nqo5-like"/>
    <property type="match status" value="1"/>
</dbReference>
<dbReference type="EMBL" id="JAURUO010000003">
    <property type="protein sequence ID" value="MDP9727752.1"/>
    <property type="molecule type" value="Genomic_DNA"/>
</dbReference>
<comment type="caution">
    <text evidence="7">The sequence shown here is derived from an EMBL/GenBank/DDBJ whole genome shotgun (WGS) entry which is preliminary data.</text>
</comment>
<dbReference type="Gene3D" id="3.30.460.80">
    <property type="entry name" value="NADH:ubiquinone oxidoreductase, 30kDa subunit"/>
    <property type="match status" value="1"/>
</dbReference>